<dbReference type="RefSeq" id="WP_078806550.1">
    <property type="nucleotide sequence ID" value="NZ_FUXI01000005.1"/>
</dbReference>
<reference evidence="2 3" key="1">
    <citation type="submission" date="2017-02" db="EMBL/GenBank/DDBJ databases">
        <authorList>
            <person name="Peterson S.W."/>
        </authorList>
    </citation>
    <scope>NUCLEOTIDE SEQUENCE [LARGE SCALE GENOMIC DNA]</scope>
    <source>
        <strain evidence="2 3">ATCC BAA-1030</strain>
    </source>
</reference>
<dbReference type="Gene3D" id="2.40.160.200">
    <property type="entry name" value="LURP1-related"/>
    <property type="match status" value="1"/>
</dbReference>
<dbReference type="AlphaFoldDB" id="A0A1T4LAL1"/>
<sequence length="172" mass="19865">MCEFYIQQRTLSDGKRSIVLDENARPVYFLTGSMLSNGDTLSLYDMSGRKLVEIKQVGQLLGRHYDIFVNNEKIATLKKKWTFTFQDIYFVEQLNWTIQGNLHAHHYQIMKGIFQVLKMYPASTSVGDVYCLEISEKENAPVAIVLAFVLDYWVFSGKRLEMKSFSGEVKLV</sequence>
<evidence type="ECO:0000313" key="2">
    <source>
        <dbReference type="EMBL" id="SJZ51631.1"/>
    </source>
</evidence>
<dbReference type="Pfam" id="PF04525">
    <property type="entry name" value="LOR"/>
    <property type="match status" value="1"/>
</dbReference>
<dbReference type="STRING" id="263852.SAMN02745116_00590"/>
<dbReference type="EMBL" id="FUXI01000005">
    <property type="protein sequence ID" value="SJZ51631.1"/>
    <property type="molecule type" value="Genomic_DNA"/>
</dbReference>
<comment type="similarity">
    <text evidence="1">Belongs to the LOR family.</text>
</comment>
<dbReference type="InterPro" id="IPR025659">
    <property type="entry name" value="Tubby-like_C"/>
</dbReference>
<evidence type="ECO:0000256" key="1">
    <source>
        <dbReference type="ARBA" id="ARBA00005437"/>
    </source>
</evidence>
<protein>
    <submittedName>
        <fullName evidence="2">Uncharacterized protein YxjI</fullName>
    </submittedName>
</protein>
<proteinExistence type="inferred from homology"/>
<dbReference type="InterPro" id="IPR038595">
    <property type="entry name" value="LOR_sf"/>
</dbReference>
<evidence type="ECO:0000313" key="3">
    <source>
        <dbReference type="Proteomes" id="UP000190328"/>
    </source>
</evidence>
<keyword evidence="3" id="KW-1185">Reference proteome</keyword>
<organism evidence="2 3">
    <name type="scientific">Pilibacter termitis</name>
    <dbReference type="NCBI Taxonomy" id="263852"/>
    <lineage>
        <taxon>Bacteria</taxon>
        <taxon>Bacillati</taxon>
        <taxon>Bacillota</taxon>
        <taxon>Bacilli</taxon>
        <taxon>Lactobacillales</taxon>
        <taxon>Enterococcaceae</taxon>
        <taxon>Pilibacter</taxon>
    </lineage>
</organism>
<name>A0A1T4LAL1_9ENTE</name>
<dbReference type="InterPro" id="IPR007612">
    <property type="entry name" value="LOR"/>
</dbReference>
<dbReference type="Proteomes" id="UP000190328">
    <property type="component" value="Unassembled WGS sequence"/>
</dbReference>
<accession>A0A1T4LAL1</accession>
<dbReference type="OrthoDB" id="2248181at2"/>
<gene>
    <name evidence="2" type="ORF">SAMN02745116_00590</name>
</gene>
<dbReference type="SUPFAM" id="SSF54518">
    <property type="entry name" value="Tubby C-terminal domain-like"/>
    <property type="match status" value="1"/>
</dbReference>